<accession>A0A382IKM1</accession>
<dbReference type="AlphaFoldDB" id="A0A382IKM1"/>
<sequence length="22" mass="2364">MITVGNDSQLVRVSINAALYQA</sequence>
<gene>
    <name evidence="1" type="ORF">METZ01_LOCUS252739</name>
</gene>
<name>A0A382IKM1_9ZZZZ</name>
<feature type="non-terminal residue" evidence="1">
    <location>
        <position position="22"/>
    </location>
</feature>
<organism evidence="1">
    <name type="scientific">marine metagenome</name>
    <dbReference type="NCBI Taxonomy" id="408172"/>
    <lineage>
        <taxon>unclassified sequences</taxon>
        <taxon>metagenomes</taxon>
        <taxon>ecological metagenomes</taxon>
    </lineage>
</organism>
<proteinExistence type="predicted"/>
<evidence type="ECO:0000313" key="1">
    <source>
        <dbReference type="EMBL" id="SVB99885.1"/>
    </source>
</evidence>
<reference evidence="1" key="1">
    <citation type="submission" date="2018-05" db="EMBL/GenBank/DDBJ databases">
        <authorList>
            <person name="Lanie J.A."/>
            <person name="Ng W.-L."/>
            <person name="Kazmierczak K.M."/>
            <person name="Andrzejewski T.M."/>
            <person name="Davidsen T.M."/>
            <person name="Wayne K.J."/>
            <person name="Tettelin H."/>
            <person name="Glass J.I."/>
            <person name="Rusch D."/>
            <person name="Podicherti R."/>
            <person name="Tsui H.-C.T."/>
            <person name="Winkler M.E."/>
        </authorList>
    </citation>
    <scope>NUCLEOTIDE SEQUENCE</scope>
</reference>
<dbReference type="EMBL" id="UINC01067833">
    <property type="protein sequence ID" value="SVB99885.1"/>
    <property type="molecule type" value="Genomic_DNA"/>
</dbReference>
<protein>
    <submittedName>
        <fullName evidence="1">Uncharacterized protein</fullName>
    </submittedName>
</protein>